<gene>
    <name evidence="1" type="ORF">IAC07_06695</name>
</gene>
<comment type="caution">
    <text evidence="1">The sequence shown here is derived from an EMBL/GenBank/DDBJ whole genome shotgun (WGS) entry which is preliminary data.</text>
</comment>
<sequence>MSTIVKSKHAVVSRAPYILYMMFVDMRNFVQFLPEDKKNEVTADYDSIKATVQGFNVGIRITGRTPYSSIEFKDDGAPFSFGITMHFDAAGGD</sequence>
<accession>A0A940IGX9</accession>
<dbReference type="Proteomes" id="UP000771749">
    <property type="component" value="Unassembled WGS sequence"/>
</dbReference>
<evidence type="ECO:0000313" key="1">
    <source>
        <dbReference type="EMBL" id="MBO8454390.1"/>
    </source>
</evidence>
<name>A0A940IGX9_9BACT</name>
<protein>
    <submittedName>
        <fullName evidence="1">Uncharacterized protein</fullName>
    </submittedName>
</protein>
<dbReference type="EMBL" id="JADIMJ010000098">
    <property type="protein sequence ID" value="MBO8454390.1"/>
    <property type="molecule type" value="Genomic_DNA"/>
</dbReference>
<reference evidence="1" key="2">
    <citation type="journal article" date="2021" name="PeerJ">
        <title>Extensive microbial diversity within the chicken gut microbiome revealed by metagenomics and culture.</title>
        <authorList>
            <person name="Gilroy R."/>
            <person name="Ravi A."/>
            <person name="Getino M."/>
            <person name="Pursley I."/>
            <person name="Horton D.L."/>
            <person name="Alikhan N.F."/>
            <person name="Baker D."/>
            <person name="Gharbi K."/>
            <person name="Hall N."/>
            <person name="Watson M."/>
            <person name="Adriaenssens E.M."/>
            <person name="Foster-Nyarko E."/>
            <person name="Jarju S."/>
            <person name="Secka A."/>
            <person name="Antonio M."/>
            <person name="Oren A."/>
            <person name="Chaudhuri R.R."/>
            <person name="La Ragione R."/>
            <person name="Hildebrand F."/>
            <person name="Pallen M.J."/>
        </authorList>
    </citation>
    <scope>NUCLEOTIDE SEQUENCE</scope>
    <source>
        <strain evidence="1">F1-3629</strain>
    </source>
</reference>
<dbReference type="AlphaFoldDB" id="A0A940IGX9"/>
<organism evidence="1 2">
    <name type="scientific">Candidatus Cryptobacteroides gallistercoris</name>
    <dbReference type="NCBI Taxonomy" id="2840765"/>
    <lineage>
        <taxon>Bacteria</taxon>
        <taxon>Pseudomonadati</taxon>
        <taxon>Bacteroidota</taxon>
        <taxon>Bacteroidia</taxon>
        <taxon>Bacteroidales</taxon>
        <taxon>Candidatus Cryptobacteroides</taxon>
    </lineage>
</organism>
<reference evidence="1" key="1">
    <citation type="submission" date="2020-10" db="EMBL/GenBank/DDBJ databases">
        <authorList>
            <person name="Gilroy R."/>
        </authorList>
    </citation>
    <scope>NUCLEOTIDE SEQUENCE</scope>
    <source>
        <strain evidence="1">F1-3629</strain>
    </source>
</reference>
<feature type="non-terminal residue" evidence="1">
    <location>
        <position position="93"/>
    </location>
</feature>
<evidence type="ECO:0000313" key="2">
    <source>
        <dbReference type="Proteomes" id="UP000771749"/>
    </source>
</evidence>
<proteinExistence type="predicted"/>